<dbReference type="EMBL" id="QSKF01000005">
    <property type="protein sequence ID" value="RHE40248.1"/>
    <property type="molecule type" value="Genomic_DNA"/>
</dbReference>
<sequence>MIEKLKKLCRLICISVLIGILLFPGQVMADTGENSCRVTLPVSVIYRNQNSADRRVFEYVLSARESGVPMPQETELRITVSNGMGRGSFGMSEYTEPGEYHYEISQKSGSVKNIRYDKSTYEVTVYVLNDGQGGLVSEVWASKNGSGSKTDAIQFVNTGRTVTRHAATPVTTRMPAVRPTAALRRATTVQGRPGGSTTAVSHSVKTVSSPKTEDNTPLEVFVGILVLSGVMAAAILVLRKRQKKQ</sequence>
<feature type="transmembrane region" description="Helical" evidence="2">
    <location>
        <begin position="220"/>
        <end position="238"/>
    </location>
</feature>
<feature type="signal peptide" evidence="3">
    <location>
        <begin position="1"/>
        <end position="29"/>
    </location>
</feature>
<feature type="chain" id="PRO_5019052883" description="Streptococcal pilin isopeptide linkage domain-containing protein" evidence="3">
    <location>
        <begin position="30"/>
        <end position="245"/>
    </location>
</feature>
<dbReference type="NCBIfam" id="TIGR03786">
    <property type="entry name" value="strep_pil_rpt"/>
    <property type="match status" value="1"/>
</dbReference>
<proteinExistence type="predicted"/>
<keyword evidence="2" id="KW-0812">Transmembrane</keyword>
<feature type="region of interest" description="Disordered" evidence="1">
    <location>
        <begin position="189"/>
        <end position="212"/>
    </location>
</feature>
<keyword evidence="2" id="KW-1133">Transmembrane helix</keyword>
<organism evidence="5 6">
    <name type="scientific">Blautia obeum</name>
    <dbReference type="NCBI Taxonomy" id="40520"/>
    <lineage>
        <taxon>Bacteria</taxon>
        <taxon>Bacillati</taxon>
        <taxon>Bacillota</taxon>
        <taxon>Clostridia</taxon>
        <taxon>Lachnospirales</taxon>
        <taxon>Lachnospiraceae</taxon>
        <taxon>Blautia</taxon>
    </lineage>
</organism>
<protein>
    <recommendedName>
        <fullName evidence="4">Streptococcal pilin isopeptide linkage domain-containing protein</fullName>
    </recommendedName>
</protein>
<evidence type="ECO:0000256" key="3">
    <source>
        <dbReference type="SAM" id="SignalP"/>
    </source>
</evidence>
<dbReference type="InterPro" id="IPR022464">
    <property type="entry name" value="Strep_pil_isopept_link"/>
</dbReference>
<evidence type="ECO:0000256" key="2">
    <source>
        <dbReference type="SAM" id="Phobius"/>
    </source>
</evidence>
<evidence type="ECO:0000313" key="5">
    <source>
        <dbReference type="EMBL" id="RHE40248.1"/>
    </source>
</evidence>
<keyword evidence="3" id="KW-0732">Signal</keyword>
<feature type="domain" description="Streptococcal pilin isopeptide linkage" evidence="4">
    <location>
        <begin position="53"/>
        <end position="158"/>
    </location>
</feature>
<dbReference type="Gene3D" id="2.60.40.3050">
    <property type="match status" value="1"/>
</dbReference>
<dbReference type="AlphaFoldDB" id="A0A414J773"/>
<evidence type="ECO:0000259" key="4">
    <source>
        <dbReference type="Pfam" id="PF12892"/>
    </source>
</evidence>
<feature type="compositionally biased region" description="Polar residues" evidence="1">
    <location>
        <begin position="189"/>
        <end position="210"/>
    </location>
</feature>
<dbReference type="RefSeq" id="WP_118050395.1">
    <property type="nucleotide sequence ID" value="NZ_CABJFK010000005.1"/>
</dbReference>
<keyword evidence="2" id="KW-0472">Membrane</keyword>
<gene>
    <name evidence="5" type="ORF">DW740_08100</name>
</gene>
<dbReference type="Proteomes" id="UP000283745">
    <property type="component" value="Unassembled WGS sequence"/>
</dbReference>
<accession>A0A414J773</accession>
<evidence type="ECO:0000256" key="1">
    <source>
        <dbReference type="SAM" id="MobiDB-lite"/>
    </source>
</evidence>
<dbReference type="InterPro" id="IPR038174">
    <property type="entry name" value="Strep_pil_link_sf"/>
</dbReference>
<name>A0A414J773_9FIRM</name>
<reference evidence="5 6" key="1">
    <citation type="submission" date="2018-08" db="EMBL/GenBank/DDBJ databases">
        <title>A genome reference for cultivated species of the human gut microbiota.</title>
        <authorList>
            <person name="Zou Y."/>
            <person name="Xue W."/>
            <person name="Luo G."/>
        </authorList>
    </citation>
    <scope>NUCLEOTIDE SEQUENCE [LARGE SCALE GENOMIC DNA]</scope>
    <source>
        <strain evidence="5 6">AM28-23</strain>
    </source>
</reference>
<dbReference type="Pfam" id="PF12892">
    <property type="entry name" value="FctA"/>
    <property type="match status" value="1"/>
</dbReference>
<evidence type="ECO:0000313" key="6">
    <source>
        <dbReference type="Proteomes" id="UP000283745"/>
    </source>
</evidence>
<comment type="caution">
    <text evidence="5">The sequence shown here is derived from an EMBL/GenBank/DDBJ whole genome shotgun (WGS) entry which is preliminary data.</text>
</comment>